<accession>A0ABV1ZB98</accession>
<dbReference type="Proteomes" id="UP001467192">
    <property type="component" value="Unassembled WGS sequence"/>
</dbReference>
<reference evidence="2" key="1">
    <citation type="journal article" date="2024" name="Commun. Biol.">
        <title>Bacillamide D produced by Bacillus cereus from the mouse intestinal bacterial collection (miBC) is a potent cytotoxin in vitro.</title>
        <authorList>
            <person name="Hohmann M."/>
            <person name="Brunner V."/>
            <person name="Johannes W."/>
            <person name="Schum D."/>
            <person name="Carroll L.M."/>
            <person name="Liu T."/>
            <person name="Sasaki D."/>
            <person name="Bosch J."/>
            <person name="Clavel T."/>
            <person name="Sieber S.A."/>
            <person name="Zeller G."/>
            <person name="Tschurtschenthaler M."/>
            <person name="Janssen K.P."/>
            <person name="Gulder T.A.M."/>
        </authorList>
    </citation>
    <scope>NUCLEOTIDE SEQUENCE [LARGE SCALE GENOMIC DNA]</scope>
    <source>
        <strain evidence="2">LK_304 Iso 8</strain>
    </source>
</reference>
<evidence type="ECO:0000313" key="2">
    <source>
        <dbReference type="Proteomes" id="UP001467192"/>
    </source>
</evidence>
<sequence>MLNDVKEKIIDNDFVNIVRINMIFNDAIKTMERLLMTLDDEIRKEISLLPEQPEIVDDWEHIADELSDSYSWAGSKIDWSKTSAHRSLELHGDYKDWLVDIKKFIHETDVHDVISNSDEIYYINDSSLDFSVRLNPAQFFLFFDVAIENIPQHHYFFDRENKWCLVISAEGYIDFGFSCLDKK</sequence>
<organism evidence="1 2">
    <name type="scientific">Enterobacter intestinihominis</name>
    <dbReference type="NCBI Taxonomy" id="3133180"/>
    <lineage>
        <taxon>Bacteria</taxon>
        <taxon>Pseudomonadati</taxon>
        <taxon>Pseudomonadota</taxon>
        <taxon>Gammaproteobacteria</taxon>
        <taxon>Enterobacterales</taxon>
        <taxon>Enterobacteriaceae</taxon>
        <taxon>Enterobacter</taxon>
    </lineage>
</organism>
<name>A0ABV1ZB98_9ENTR</name>
<proteinExistence type="predicted"/>
<dbReference type="EMBL" id="JBEBZA010000004">
    <property type="protein sequence ID" value="MES0425512.1"/>
    <property type="molecule type" value="Genomic_DNA"/>
</dbReference>
<protein>
    <submittedName>
        <fullName evidence="1">Type IV secretion protein Rhs</fullName>
    </submittedName>
</protein>
<evidence type="ECO:0000313" key="1">
    <source>
        <dbReference type="EMBL" id="MES0425512.1"/>
    </source>
</evidence>
<gene>
    <name evidence="1" type="ORF">ABMC12_04295</name>
</gene>
<comment type="caution">
    <text evidence="1">The sequence shown here is derived from an EMBL/GenBank/DDBJ whole genome shotgun (WGS) entry which is preliminary data.</text>
</comment>
<keyword evidence="2" id="KW-1185">Reference proteome</keyword>
<dbReference type="RefSeq" id="WP_231620448.1">
    <property type="nucleotide sequence ID" value="NZ_JBBNPZ010000004.1"/>
</dbReference>